<evidence type="ECO:0000256" key="1">
    <source>
        <dbReference type="ARBA" id="ARBA00022737"/>
    </source>
</evidence>
<feature type="repeat" description="PPR" evidence="2">
    <location>
        <begin position="141"/>
        <end position="175"/>
    </location>
</feature>
<dbReference type="InterPro" id="IPR051222">
    <property type="entry name" value="PPR/CCM1_RNA-binding"/>
</dbReference>
<dbReference type="PANTHER" id="PTHR47942">
    <property type="entry name" value="TETRATRICOPEPTIDE REPEAT (TPR)-LIKE SUPERFAMILY PROTEIN-RELATED"/>
    <property type="match status" value="1"/>
</dbReference>
<protein>
    <recommendedName>
        <fullName evidence="6">Pentacotripeptide-repeat region of PRORP domain-containing protein</fullName>
    </recommendedName>
</protein>
<keyword evidence="5" id="KW-1185">Reference proteome</keyword>
<evidence type="ECO:0000256" key="2">
    <source>
        <dbReference type="PROSITE-ProRule" id="PRU00708"/>
    </source>
</evidence>
<sequence length="630" mass="71868">MLRTLPKSLPSNSARCLSTEASTSALPSARPLRNAAFRETKRTGAKVLSELRNLFKEKPENAAKFQKLTKTKEDWTRTKAIGHTELPRHKRFTKSKEHSADDEKRLLSPHVLSKRLSKLAEEDKLDDAVSMISNAPLDAQNVAVWNTIIWEACKAGRLKLAWKLYIEMKRRGFGPSSHTYKTLLNGFSRSQVTEKNPLRLERAQSLYESYLEHVKELKVLDPNHHGLSVQPINYYIEILGSARLKQKMWDVFYALDKEGPMAPTEYTFTMMFRAILHRYDSKDASGDGASEASLLWRQMLKASERTGFAIDSHAVVAALKLLGRGHPTDQTLAFNIIHDYLGLSKPGVDAKPARVPLNEFTMEAVLNLCDTMQKPRWCIHYIRQIMDDEERAHILDNSHMKFLFASYLDIAAGGSTEGSQAVRALRWMRVRRSLAKDKHDALRIQPTSRIYNLVIATCQKCKDWQSMCAALDIITGIHTSEFLDDIPTPPVDSPVRWKSNIVTLTQILRCAISERDPVHARQCLRMLDYIGIDRIFFDVIEASGQQEDSDSNPYESVSELGTPRSSNGQDKGRDEEYRQFATEKLRALITIGLQDHRKYFDAETVSRFQSWKQRANEILRRYGKLEPSNS</sequence>
<dbReference type="Gene3D" id="1.25.40.10">
    <property type="entry name" value="Tetratricopeptide repeat domain"/>
    <property type="match status" value="2"/>
</dbReference>
<dbReference type="PROSITE" id="PS51375">
    <property type="entry name" value="PPR"/>
    <property type="match status" value="1"/>
</dbReference>
<evidence type="ECO:0000256" key="3">
    <source>
        <dbReference type="SAM" id="MobiDB-lite"/>
    </source>
</evidence>
<dbReference type="EMBL" id="KV428101">
    <property type="protein sequence ID" value="KZT36700.1"/>
    <property type="molecule type" value="Genomic_DNA"/>
</dbReference>
<dbReference type="InterPro" id="IPR002885">
    <property type="entry name" value="PPR_rpt"/>
</dbReference>
<evidence type="ECO:0008006" key="6">
    <source>
        <dbReference type="Google" id="ProtNLM"/>
    </source>
</evidence>
<dbReference type="AlphaFoldDB" id="A0A166BSH8"/>
<organism evidence="4 5">
    <name type="scientific">Sistotremastrum suecicum HHB10207 ss-3</name>
    <dbReference type="NCBI Taxonomy" id="1314776"/>
    <lineage>
        <taxon>Eukaryota</taxon>
        <taxon>Fungi</taxon>
        <taxon>Dikarya</taxon>
        <taxon>Basidiomycota</taxon>
        <taxon>Agaricomycotina</taxon>
        <taxon>Agaricomycetes</taxon>
        <taxon>Sistotremastrales</taxon>
        <taxon>Sistotremastraceae</taxon>
        <taxon>Sistotremastrum</taxon>
    </lineage>
</organism>
<dbReference type="InterPro" id="IPR011990">
    <property type="entry name" value="TPR-like_helical_dom_sf"/>
</dbReference>
<dbReference type="STRING" id="1314776.A0A166BSH8"/>
<accession>A0A166BSH8</accession>
<dbReference type="PANTHER" id="PTHR47942:SF63">
    <property type="entry name" value="PENTATRICOPEPTIDE REPEAT-CONTAINING PROTEIN"/>
    <property type="match status" value="1"/>
</dbReference>
<dbReference type="NCBIfam" id="TIGR00756">
    <property type="entry name" value="PPR"/>
    <property type="match status" value="1"/>
</dbReference>
<feature type="compositionally biased region" description="Polar residues" evidence="3">
    <location>
        <begin position="546"/>
        <end position="555"/>
    </location>
</feature>
<dbReference type="OrthoDB" id="185373at2759"/>
<dbReference type="Pfam" id="PF13041">
    <property type="entry name" value="PPR_2"/>
    <property type="match status" value="1"/>
</dbReference>
<name>A0A166BSH8_9AGAM</name>
<feature type="compositionally biased region" description="Polar residues" evidence="3">
    <location>
        <begin position="9"/>
        <end position="22"/>
    </location>
</feature>
<feature type="region of interest" description="Disordered" evidence="3">
    <location>
        <begin position="546"/>
        <end position="575"/>
    </location>
</feature>
<feature type="region of interest" description="Disordered" evidence="3">
    <location>
        <begin position="1"/>
        <end position="22"/>
    </location>
</feature>
<keyword evidence="1" id="KW-0677">Repeat</keyword>
<evidence type="ECO:0000313" key="4">
    <source>
        <dbReference type="EMBL" id="KZT36700.1"/>
    </source>
</evidence>
<reference evidence="4 5" key="1">
    <citation type="journal article" date="2016" name="Mol. Biol. Evol.">
        <title>Comparative Genomics of Early-Diverging Mushroom-Forming Fungi Provides Insights into the Origins of Lignocellulose Decay Capabilities.</title>
        <authorList>
            <person name="Nagy L.G."/>
            <person name="Riley R."/>
            <person name="Tritt A."/>
            <person name="Adam C."/>
            <person name="Daum C."/>
            <person name="Floudas D."/>
            <person name="Sun H."/>
            <person name="Yadav J.S."/>
            <person name="Pangilinan J."/>
            <person name="Larsson K.H."/>
            <person name="Matsuura K."/>
            <person name="Barry K."/>
            <person name="Labutti K."/>
            <person name="Kuo R."/>
            <person name="Ohm R.A."/>
            <person name="Bhattacharya S.S."/>
            <person name="Shirouzu T."/>
            <person name="Yoshinaga Y."/>
            <person name="Martin F.M."/>
            <person name="Grigoriev I.V."/>
            <person name="Hibbett D.S."/>
        </authorList>
    </citation>
    <scope>NUCLEOTIDE SEQUENCE [LARGE SCALE GENOMIC DNA]</scope>
    <source>
        <strain evidence="4 5">HHB10207 ss-3</strain>
    </source>
</reference>
<gene>
    <name evidence="4" type="ORF">SISSUDRAFT_988799</name>
</gene>
<proteinExistence type="predicted"/>
<evidence type="ECO:0000313" key="5">
    <source>
        <dbReference type="Proteomes" id="UP000076798"/>
    </source>
</evidence>
<dbReference type="Proteomes" id="UP000076798">
    <property type="component" value="Unassembled WGS sequence"/>
</dbReference>